<dbReference type="GO" id="GO:0102335">
    <property type="term" value="F:N,N'-diacetylbacillosaminyl-diphospho-undecaprenol alpha-1,3-N-acetylgalactosaminyltransferase activity"/>
    <property type="evidence" value="ECO:0007669"/>
    <property type="project" value="UniProtKB-EC"/>
</dbReference>
<dbReference type="EC" id="2.4.1.290" evidence="3"/>
<dbReference type="Pfam" id="PF13439">
    <property type="entry name" value="Glyco_transf_4"/>
    <property type="match status" value="1"/>
</dbReference>
<dbReference type="PANTHER" id="PTHR12526:SF630">
    <property type="entry name" value="GLYCOSYLTRANSFERASE"/>
    <property type="match status" value="1"/>
</dbReference>
<dbReference type="KEGG" id="amob:HG15A2_28630"/>
<evidence type="ECO:0000259" key="2">
    <source>
        <dbReference type="Pfam" id="PF13439"/>
    </source>
</evidence>
<dbReference type="AlphaFoldDB" id="A0A517MXF0"/>
<reference evidence="3 4" key="1">
    <citation type="submission" date="2019-02" db="EMBL/GenBank/DDBJ databases">
        <title>Deep-cultivation of Planctomycetes and their phenomic and genomic characterization uncovers novel biology.</title>
        <authorList>
            <person name="Wiegand S."/>
            <person name="Jogler M."/>
            <person name="Boedeker C."/>
            <person name="Pinto D."/>
            <person name="Vollmers J."/>
            <person name="Rivas-Marin E."/>
            <person name="Kohn T."/>
            <person name="Peeters S.H."/>
            <person name="Heuer A."/>
            <person name="Rast P."/>
            <person name="Oberbeckmann S."/>
            <person name="Bunk B."/>
            <person name="Jeske O."/>
            <person name="Meyerdierks A."/>
            <person name="Storesund J.E."/>
            <person name="Kallscheuer N."/>
            <person name="Luecker S."/>
            <person name="Lage O.M."/>
            <person name="Pohl T."/>
            <person name="Merkel B.J."/>
            <person name="Hornburger P."/>
            <person name="Mueller R.-W."/>
            <person name="Bruemmer F."/>
            <person name="Labrenz M."/>
            <person name="Spormann A.M."/>
            <person name="Op den Camp H."/>
            <person name="Overmann J."/>
            <person name="Amann R."/>
            <person name="Jetten M.S.M."/>
            <person name="Mascher T."/>
            <person name="Medema M.H."/>
            <person name="Devos D.P."/>
            <person name="Kaster A.-K."/>
            <person name="Ovreas L."/>
            <person name="Rohde M."/>
            <person name="Galperin M.Y."/>
            <person name="Jogler C."/>
        </authorList>
    </citation>
    <scope>NUCLEOTIDE SEQUENCE [LARGE SCALE GENOMIC DNA]</scope>
    <source>
        <strain evidence="3 4">HG15A2</strain>
    </source>
</reference>
<sequence>MASTTANPLTVQFIATSLPVGGAETLLLNLVRRLDRERFSPEIVCLKEPGPLGELLAQEMPVHSQLIGSKFDVRVLWRLWRLMRNRKVDAVVTVAAGDNMFWGRLAAKLAGVPVVASALHSTGWPDGVGKLNRALTPFTDAFIAVADGHAEFLADFEGFPQEKVTTIYNGVDTDRFAPRSATKTRKQLGIDKNAAVVGILAALRPEKNHELFLHGAGAILREVPDTHFLIIGDGPRRRDLEQLSFDLGISKSVHFLGSRDDVPELLNACDMVSLTSHNEASPVSILEALSSGKPVVAAEVGSVRETVVPDKTGNLFPAGDCQAYSAAVIELLQDETRRLEMGQRGRRRVVKNWSLDGMTRGYEKLIERIYTAKRGRQLSTMTIKKSRKADLTTASS</sequence>
<dbReference type="Proteomes" id="UP000319852">
    <property type="component" value="Chromosome"/>
</dbReference>
<feature type="domain" description="Glycosyltransferase subfamily 4-like N-terminal" evidence="2">
    <location>
        <begin position="20"/>
        <end position="175"/>
    </location>
</feature>
<proteinExistence type="predicted"/>
<gene>
    <name evidence="3" type="primary">pglA_2</name>
    <name evidence="3" type="ORF">HG15A2_28630</name>
</gene>
<keyword evidence="3" id="KW-0808">Transferase</keyword>
<evidence type="ECO:0000313" key="3">
    <source>
        <dbReference type="EMBL" id="QDS99539.1"/>
    </source>
</evidence>
<dbReference type="PANTHER" id="PTHR12526">
    <property type="entry name" value="GLYCOSYLTRANSFERASE"/>
    <property type="match status" value="1"/>
</dbReference>
<organism evidence="3 4">
    <name type="scientific">Adhaeretor mobilis</name>
    <dbReference type="NCBI Taxonomy" id="1930276"/>
    <lineage>
        <taxon>Bacteria</taxon>
        <taxon>Pseudomonadati</taxon>
        <taxon>Planctomycetota</taxon>
        <taxon>Planctomycetia</taxon>
        <taxon>Pirellulales</taxon>
        <taxon>Lacipirellulaceae</taxon>
        <taxon>Adhaeretor</taxon>
    </lineage>
</organism>
<dbReference type="Gene3D" id="3.40.50.2000">
    <property type="entry name" value="Glycogen Phosphorylase B"/>
    <property type="match status" value="2"/>
</dbReference>
<evidence type="ECO:0000313" key="4">
    <source>
        <dbReference type="Proteomes" id="UP000319852"/>
    </source>
</evidence>
<protein>
    <submittedName>
        <fullName evidence="3">N, N'-diacetylbacillosaminyl-diphospho-undecaprenol alpha-1,3-N-acetylgalactosaminyltransferase</fullName>
        <ecNumber evidence="3">2.4.1.290</ecNumber>
    </submittedName>
</protein>
<keyword evidence="3" id="KW-0328">Glycosyltransferase</keyword>
<feature type="domain" description="Glycosyl transferase family 1" evidence="1">
    <location>
        <begin position="182"/>
        <end position="348"/>
    </location>
</feature>
<dbReference type="InterPro" id="IPR001296">
    <property type="entry name" value="Glyco_trans_1"/>
</dbReference>
<keyword evidence="4" id="KW-1185">Reference proteome</keyword>
<dbReference type="SUPFAM" id="SSF53756">
    <property type="entry name" value="UDP-Glycosyltransferase/glycogen phosphorylase"/>
    <property type="match status" value="1"/>
</dbReference>
<name>A0A517MXF0_9BACT</name>
<dbReference type="EMBL" id="CP036263">
    <property type="protein sequence ID" value="QDS99539.1"/>
    <property type="molecule type" value="Genomic_DNA"/>
</dbReference>
<accession>A0A517MXF0</accession>
<evidence type="ECO:0000259" key="1">
    <source>
        <dbReference type="Pfam" id="PF00534"/>
    </source>
</evidence>
<dbReference type="Pfam" id="PF00534">
    <property type="entry name" value="Glycos_transf_1"/>
    <property type="match status" value="1"/>
</dbReference>
<dbReference type="OrthoDB" id="9775208at2"/>
<dbReference type="InterPro" id="IPR028098">
    <property type="entry name" value="Glyco_trans_4-like_N"/>
</dbReference>
<dbReference type="RefSeq" id="WP_145060747.1">
    <property type="nucleotide sequence ID" value="NZ_CP036263.1"/>
</dbReference>